<gene>
    <name evidence="1" type="ORF">ABWK59_36125</name>
</gene>
<proteinExistence type="predicted"/>
<dbReference type="KEGG" id="kcm:ABWK59_36125"/>
<dbReference type="RefSeq" id="WP_354645303.1">
    <property type="nucleotide sequence ID" value="NZ_CP159873.1"/>
</dbReference>
<dbReference type="AlphaFoldDB" id="A0AAU8K7X5"/>
<organism evidence="1">
    <name type="scientific">Kitasatospora camelliae</name>
    <dbReference type="NCBI Taxonomy" id="3156397"/>
    <lineage>
        <taxon>Bacteria</taxon>
        <taxon>Bacillati</taxon>
        <taxon>Actinomycetota</taxon>
        <taxon>Actinomycetes</taxon>
        <taxon>Kitasatosporales</taxon>
        <taxon>Streptomycetaceae</taxon>
        <taxon>Kitasatospora</taxon>
    </lineage>
</organism>
<dbReference type="EMBL" id="CP159873">
    <property type="protein sequence ID" value="XCM84369.1"/>
    <property type="molecule type" value="Genomic_DNA"/>
</dbReference>
<keyword evidence="1" id="KW-0614">Plasmid</keyword>
<evidence type="ECO:0000313" key="1">
    <source>
        <dbReference type="EMBL" id="XCM84369.1"/>
    </source>
</evidence>
<reference evidence="1" key="1">
    <citation type="submission" date="2024-06" db="EMBL/GenBank/DDBJ databases">
        <title>The genome sequences of Kitasatospora sp. strain HUAS MG31.</title>
        <authorList>
            <person name="Mo P."/>
        </authorList>
    </citation>
    <scope>NUCLEOTIDE SEQUENCE</scope>
    <source>
        <strain evidence="1">HUAS MG31</strain>
        <plasmid evidence="1">punmamed1</plasmid>
    </source>
</reference>
<geneLocation type="plasmid" evidence="1">
    <name>punmamed1</name>
</geneLocation>
<name>A0AAU8K7X5_9ACTN</name>
<accession>A0AAU8K7X5</accession>
<sequence length="85" mass="8908">MGLEKRLALVVATMTVVGLVGGIGYSSTASGQGHRKREHAASQKLLVDQATADDDHQGAVAEVHNESGQWFGLAGIANILTRCVH</sequence>
<protein>
    <submittedName>
        <fullName evidence="1">Uncharacterized protein</fullName>
    </submittedName>
</protein>